<reference evidence="8" key="1">
    <citation type="journal article" date="2022" name="Int. J. Syst. Evol. Microbiol.">
        <title>Pseudomonas aegrilactucae sp. nov. and Pseudomonas morbosilactucae sp. nov., pathogens causing bacterial rot of lettuce in Japan.</title>
        <authorList>
            <person name="Sawada H."/>
            <person name="Fujikawa T."/>
            <person name="Satou M."/>
        </authorList>
    </citation>
    <scope>NUCLEOTIDE SEQUENCE</scope>
    <source>
        <strain evidence="8">0166_1</strain>
    </source>
</reference>
<dbReference type="PANTHER" id="PTHR46696:SF4">
    <property type="entry name" value="BIOTIN BIOSYNTHESIS CYTOCHROME P450"/>
    <property type="match status" value="1"/>
</dbReference>
<dbReference type="InterPro" id="IPR001128">
    <property type="entry name" value="Cyt_P450"/>
</dbReference>
<evidence type="ECO:0000256" key="4">
    <source>
        <dbReference type="ARBA" id="ARBA00023002"/>
    </source>
</evidence>
<dbReference type="PRINTS" id="PR00359">
    <property type="entry name" value="BP450"/>
</dbReference>
<dbReference type="Proteomes" id="UP001162834">
    <property type="component" value="Chromosome"/>
</dbReference>
<proteinExistence type="inferred from homology"/>
<gene>
    <name evidence="8" type="ORF">DSM104329_01669</name>
</gene>
<dbReference type="InterPro" id="IPR017972">
    <property type="entry name" value="Cyt_P450_CS"/>
</dbReference>
<dbReference type="Gene3D" id="1.10.630.10">
    <property type="entry name" value="Cytochrome P450"/>
    <property type="match status" value="1"/>
</dbReference>
<evidence type="ECO:0000256" key="6">
    <source>
        <dbReference type="ARBA" id="ARBA00023033"/>
    </source>
</evidence>
<evidence type="ECO:0000313" key="8">
    <source>
        <dbReference type="EMBL" id="UGS35282.1"/>
    </source>
</evidence>
<dbReference type="PROSITE" id="PS00086">
    <property type="entry name" value="CYTOCHROME_P450"/>
    <property type="match status" value="1"/>
</dbReference>
<dbReference type="EC" id="1.14.-.-" evidence="8"/>
<keyword evidence="6 7" id="KW-0503">Monooxygenase</keyword>
<evidence type="ECO:0000256" key="3">
    <source>
        <dbReference type="ARBA" id="ARBA00022723"/>
    </source>
</evidence>
<evidence type="ECO:0000256" key="2">
    <source>
        <dbReference type="ARBA" id="ARBA00022617"/>
    </source>
</evidence>
<evidence type="ECO:0000313" key="9">
    <source>
        <dbReference type="Proteomes" id="UP001162834"/>
    </source>
</evidence>
<evidence type="ECO:0000256" key="1">
    <source>
        <dbReference type="ARBA" id="ARBA00010617"/>
    </source>
</evidence>
<evidence type="ECO:0000256" key="5">
    <source>
        <dbReference type="ARBA" id="ARBA00023004"/>
    </source>
</evidence>
<dbReference type="EMBL" id="CP087164">
    <property type="protein sequence ID" value="UGS35282.1"/>
    <property type="molecule type" value="Genomic_DNA"/>
</dbReference>
<accession>A0A9E6XVK5</accession>
<dbReference type="SUPFAM" id="SSF48264">
    <property type="entry name" value="Cytochrome P450"/>
    <property type="match status" value="1"/>
</dbReference>
<dbReference type="AlphaFoldDB" id="A0A9E6XVK5"/>
<keyword evidence="9" id="KW-1185">Reference proteome</keyword>
<dbReference type="GO" id="GO:0020037">
    <property type="term" value="F:heme binding"/>
    <property type="evidence" value="ECO:0007669"/>
    <property type="project" value="InterPro"/>
</dbReference>
<dbReference type="InterPro" id="IPR002397">
    <property type="entry name" value="Cyt_P450_B"/>
</dbReference>
<dbReference type="GO" id="GO:0005506">
    <property type="term" value="F:iron ion binding"/>
    <property type="evidence" value="ECO:0007669"/>
    <property type="project" value="InterPro"/>
</dbReference>
<dbReference type="PANTHER" id="PTHR46696">
    <property type="entry name" value="P450, PUTATIVE (EUROFUNG)-RELATED"/>
    <property type="match status" value="1"/>
</dbReference>
<name>A0A9E6XVK5_9ACTN</name>
<dbReference type="KEGG" id="sbae:DSM104329_01669"/>
<comment type="similarity">
    <text evidence="1 7">Belongs to the cytochrome P450 family.</text>
</comment>
<protein>
    <submittedName>
        <fullName evidence="8">Cytochrome P450 123</fullName>
        <ecNumber evidence="8">1.14.-.-</ecNumber>
    </submittedName>
</protein>
<dbReference type="Pfam" id="PF00067">
    <property type="entry name" value="p450"/>
    <property type="match status" value="1"/>
</dbReference>
<keyword evidence="5 7" id="KW-0408">Iron</keyword>
<dbReference type="InterPro" id="IPR036396">
    <property type="entry name" value="Cyt_P450_sf"/>
</dbReference>
<dbReference type="RefSeq" id="WP_259314971.1">
    <property type="nucleotide sequence ID" value="NZ_CP087164.1"/>
</dbReference>
<evidence type="ECO:0000256" key="7">
    <source>
        <dbReference type="RuleBase" id="RU000461"/>
    </source>
</evidence>
<dbReference type="GO" id="GO:0036199">
    <property type="term" value="F:cholest-4-en-3-one 26-monooxygenase activity"/>
    <property type="evidence" value="ECO:0007669"/>
    <property type="project" value="TreeGrafter"/>
</dbReference>
<dbReference type="GO" id="GO:0006707">
    <property type="term" value="P:cholesterol catabolic process"/>
    <property type="evidence" value="ECO:0007669"/>
    <property type="project" value="TreeGrafter"/>
</dbReference>
<keyword evidence="4 7" id="KW-0560">Oxidoreductase</keyword>
<keyword evidence="2 7" id="KW-0349">Heme</keyword>
<organism evidence="8 9">
    <name type="scientific">Capillimicrobium parvum</name>
    <dbReference type="NCBI Taxonomy" id="2884022"/>
    <lineage>
        <taxon>Bacteria</taxon>
        <taxon>Bacillati</taxon>
        <taxon>Actinomycetota</taxon>
        <taxon>Thermoleophilia</taxon>
        <taxon>Solirubrobacterales</taxon>
        <taxon>Capillimicrobiaceae</taxon>
        <taxon>Capillimicrobium</taxon>
    </lineage>
</organism>
<dbReference type="GO" id="GO:0008395">
    <property type="term" value="F:steroid hydroxylase activity"/>
    <property type="evidence" value="ECO:0007669"/>
    <property type="project" value="TreeGrafter"/>
</dbReference>
<dbReference type="FunFam" id="1.10.630.10:FF:000018">
    <property type="entry name" value="Cytochrome P450 monooxygenase"/>
    <property type="match status" value="1"/>
</dbReference>
<keyword evidence="3 7" id="KW-0479">Metal-binding</keyword>
<sequence length="397" mass="43803">MAETRLIYDPYGAQAHADPYPIYRRLRDEAPLYHNPDRGFWAVSRYDDVAMVSRDWERFTVTKGVDIDNAGDLLGPGFFLAQDPPVHGKMRAVVKQAFGLRTIRDLTEAGIRREAEALVADIAVRPEADLAVDLAWLLPSRAMGVLLGFPREDADRLRDLGIAFMRREVDQTVPPASSEEAGMALMEYFEVIIDERRRAPRDDLLSAIATATIDGVPLAGEAPGMALLIYVGGFENVGCMLTNALYWLALHPDQRTWLAANPDGLPAAIEEVLRFDGPQQSFKRTTTQAVELHGRRVPAGAPVYVLYGAANRDERKFPDADRFDVHRTGGRQLSFGDGIHHCLGAPMARLEGQIVLETVLRRMPHYELTGEPELAPSHAVRGFLTMPVAPACSPAAA</sequence>